<dbReference type="InterPro" id="IPR036236">
    <property type="entry name" value="Znf_C2H2_sf"/>
</dbReference>
<dbReference type="InterPro" id="IPR006406">
    <property type="entry name" value="Nic_PRibTrfase"/>
</dbReference>
<feature type="compositionally biased region" description="Basic and acidic residues" evidence="9">
    <location>
        <begin position="505"/>
        <end position="537"/>
    </location>
</feature>
<evidence type="ECO:0000256" key="1">
    <source>
        <dbReference type="ARBA" id="ARBA00004952"/>
    </source>
</evidence>
<keyword evidence="13" id="KW-1185">Reference proteome</keyword>
<evidence type="ECO:0000256" key="6">
    <source>
        <dbReference type="ARBA" id="ARBA00022642"/>
    </source>
</evidence>
<dbReference type="GO" id="GO:0004516">
    <property type="term" value="F:nicotinate phosphoribosyltransferase activity"/>
    <property type="evidence" value="ECO:0007669"/>
    <property type="project" value="UniProtKB-EC"/>
</dbReference>
<dbReference type="EC" id="6.3.4.21" evidence="3 8"/>
<keyword evidence="4" id="KW-0597">Phosphoprotein</keyword>
<keyword evidence="12" id="KW-0808">Transferase</keyword>
<comment type="function">
    <text evidence="8">Catalyzes the synthesis of beta-nicotinate D-ribonucleotide from nicotinate and 5-phospho-D-ribose 1-phosphate at the expense of ATP.</text>
</comment>
<comment type="catalytic activity">
    <reaction evidence="7 8">
        <text>5-phospho-alpha-D-ribose 1-diphosphate + nicotinate + ATP + H2O = nicotinate beta-D-ribonucleotide + ADP + phosphate + diphosphate</text>
        <dbReference type="Rhea" id="RHEA:36163"/>
        <dbReference type="ChEBI" id="CHEBI:15377"/>
        <dbReference type="ChEBI" id="CHEBI:30616"/>
        <dbReference type="ChEBI" id="CHEBI:32544"/>
        <dbReference type="ChEBI" id="CHEBI:33019"/>
        <dbReference type="ChEBI" id="CHEBI:43474"/>
        <dbReference type="ChEBI" id="CHEBI:57502"/>
        <dbReference type="ChEBI" id="CHEBI:58017"/>
        <dbReference type="ChEBI" id="CHEBI:456216"/>
        <dbReference type="EC" id="6.3.4.21"/>
    </reaction>
</comment>
<dbReference type="NCBIfam" id="TIGR01514">
    <property type="entry name" value="NAPRTase"/>
    <property type="match status" value="1"/>
</dbReference>
<evidence type="ECO:0000313" key="13">
    <source>
        <dbReference type="Proteomes" id="UP001437256"/>
    </source>
</evidence>
<proteinExistence type="inferred from homology"/>
<evidence type="ECO:0000256" key="3">
    <source>
        <dbReference type="ARBA" id="ARBA00013236"/>
    </source>
</evidence>
<comment type="similarity">
    <text evidence="2 8">Belongs to the NAPRTase family.</text>
</comment>
<protein>
    <recommendedName>
        <fullName evidence="3 8">Nicotinate phosphoribosyltransferase</fullName>
        <ecNumber evidence="3 8">6.3.4.21</ecNumber>
    </recommendedName>
</protein>
<dbReference type="Gene3D" id="3.20.140.10">
    <property type="entry name" value="nicotinate phosphoribosyltransferase"/>
    <property type="match status" value="1"/>
</dbReference>
<dbReference type="Proteomes" id="UP001437256">
    <property type="component" value="Unassembled WGS sequence"/>
</dbReference>
<comment type="caution">
    <text evidence="12">The sequence shown here is derived from an EMBL/GenBank/DDBJ whole genome shotgun (WGS) entry which is preliminary data.</text>
</comment>
<feature type="region of interest" description="Disordered" evidence="9">
    <location>
        <begin position="654"/>
        <end position="676"/>
    </location>
</feature>
<dbReference type="Pfam" id="PF04095">
    <property type="entry name" value="NAPRTase"/>
    <property type="match status" value="1"/>
</dbReference>
<accession>A0ABR2ZH83</accession>
<evidence type="ECO:0000256" key="9">
    <source>
        <dbReference type="SAM" id="MobiDB-lite"/>
    </source>
</evidence>
<evidence type="ECO:0000256" key="5">
    <source>
        <dbReference type="ARBA" id="ARBA00022598"/>
    </source>
</evidence>
<dbReference type="InterPro" id="IPR040727">
    <property type="entry name" value="NAPRTase_N"/>
</dbReference>
<evidence type="ECO:0000256" key="8">
    <source>
        <dbReference type="RuleBase" id="RU003838"/>
    </source>
</evidence>
<evidence type="ECO:0000256" key="7">
    <source>
        <dbReference type="ARBA" id="ARBA00048668"/>
    </source>
</evidence>
<dbReference type="SUPFAM" id="SSF54675">
    <property type="entry name" value="Nicotinate/Quinolinate PRTase N-terminal domain-like"/>
    <property type="match status" value="1"/>
</dbReference>
<dbReference type="Gene3D" id="3.30.160.60">
    <property type="entry name" value="Classic Zinc Finger"/>
    <property type="match status" value="1"/>
</dbReference>
<comment type="PTM">
    <text evidence="8">Transiently phosphorylated on a His residue during the reaction cycle. Phosphorylation strongly increases the affinity for substrates and increases the rate of nicotinate D-ribonucleotide production. Dephosphorylation regenerates the low-affinity form of the enzyme, leading to product release.</text>
</comment>
<dbReference type="InterPro" id="IPR007229">
    <property type="entry name" value="Nic_PRibTrfase-Fam"/>
</dbReference>
<organism evidence="12 13">
    <name type="scientific">Marasmius tenuissimus</name>
    <dbReference type="NCBI Taxonomy" id="585030"/>
    <lineage>
        <taxon>Eukaryota</taxon>
        <taxon>Fungi</taxon>
        <taxon>Dikarya</taxon>
        <taxon>Basidiomycota</taxon>
        <taxon>Agaricomycotina</taxon>
        <taxon>Agaricomycetes</taxon>
        <taxon>Agaricomycetidae</taxon>
        <taxon>Agaricales</taxon>
        <taxon>Marasmiineae</taxon>
        <taxon>Marasmiaceae</taxon>
        <taxon>Marasmius</taxon>
    </lineage>
</organism>
<sequence length="722" mass="81391">MSKLAAPQSILDTDLYKLTMQQAVLQHFPSCQVDYRFTNRNRPHGTFSRACYEALASSVSQFRTLSLTHDERSWLSKACPYFTPQYLDYLENYRFKPEQVDINFVPVEGNEAGSPNERGHIEITATGPWVETILWETPLMACLSESYFVIDDTDWNYGGQEVLAFEKGKALLEAGCAFNEFGTRRRRSYKNQDIVVKGLVKASQEIKGPGTLLGTSNVSELTSRGRSEESNMSKVHLARLYDLKPVGTVAHEWFMGIGALKGYENVHDIALSLWEEVYYPNAILLALTDTFSSQAFFQTFVNSPERARRWDGLRQDSGDPFVYAQRVHEVYKSMGIDHSQKLIIYSDSLDVEKAIALKKLTDEVGFRSSFGIGTSLTNDFKKASSGGKEKSKALNIVIKLASVDGKPCVKISDELSKNTGDQTTAEEIKRIFGLPRTRIQILRAMADVRALLKAKRQEARINHPLASYNQSGQLRCSACGTIVKHASAWEGHLGSKSHRTTVAQLKERERQKEDQRLREEEERERAKASLGKRRADDEREMDVDEDGESSSGPSAKKQRTASPPASHGGGFPADFFSDPSRAPVITPDDDEEEEGEGSRAQQPPPSDQPKSQLDLEFEQFQREVVNATDFRETFENATVMAEPVMHEVMEGIPATEASAQEEPEVDEEELRRRKEQEERELIMDRLLDEEQAQEEADMKVTVMKNKLEALKKKRQATKEAKS</sequence>
<dbReference type="SUPFAM" id="SSF51690">
    <property type="entry name" value="Nicotinate/Quinolinate PRTase C-terminal domain-like"/>
    <property type="match status" value="1"/>
</dbReference>
<dbReference type="InterPro" id="IPR036068">
    <property type="entry name" value="Nicotinate_pribotase-like_C"/>
</dbReference>
<name>A0ABR2ZH83_9AGAR</name>
<feature type="domain" description="Nicotinate/nicotinamide phosphoribosyltransferase" evidence="10">
    <location>
        <begin position="177"/>
        <end position="435"/>
    </location>
</feature>
<evidence type="ECO:0000259" key="11">
    <source>
        <dbReference type="Pfam" id="PF17767"/>
    </source>
</evidence>
<gene>
    <name evidence="12" type="primary">NPT1</name>
    <name evidence="12" type="ORF">AAF712_012141</name>
</gene>
<dbReference type="PANTHER" id="PTHR11098">
    <property type="entry name" value="NICOTINATE PHOSPHORIBOSYLTRANSFERASE"/>
    <property type="match status" value="1"/>
</dbReference>
<dbReference type="InterPro" id="IPR041525">
    <property type="entry name" value="N/Namide_PRibTrfase"/>
</dbReference>
<keyword evidence="12" id="KW-0328">Glycosyltransferase</keyword>
<evidence type="ECO:0000313" key="12">
    <source>
        <dbReference type="EMBL" id="KAL0061020.1"/>
    </source>
</evidence>
<evidence type="ECO:0000256" key="4">
    <source>
        <dbReference type="ARBA" id="ARBA00022553"/>
    </source>
</evidence>
<dbReference type="Pfam" id="PF17767">
    <property type="entry name" value="NAPRTase_N"/>
    <property type="match status" value="1"/>
</dbReference>
<comment type="pathway">
    <text evidence="1 8">Cofactor biosynthesis; NAD(+) biosynthesis; nicotinate D-ribonucleotide from nicotinate: step 1/1.</text>
</comment>
<feature type="compositionally biased region" description="Acidic residues" evidence="9">
    <location>
        <begin position="659"/>
        <end position="668"/>
    </location>
</feature>
<feature type="compositionally biased region" description="Acidic residues" evidence="9">
    <location>
        <begin position="538"/>
        <end position="548"/>
    </location>
</feature>
<evidence type="ECO:0000259" key="10">
    <source>
        <dbReference type="Pfam" id="PF04095"/>
    </source>
</evidence>
<keyword evidence="6 8" id="KW-0662">Pyridine nucleotide biosynthesis</keyword>
<dbReference type="EMBL" id="JBBXMP010000150">
    <property type="protein sequence ID" value="KAL0061020.1"/>
    <property type="molecule type" value="Genomic_DNA"/>
</dbReference>
<feature type="domain" description="Nicotinate phosphoribosyltransferase N-terminal" evidence="11">
    <location>
        <begin position="11"/>
        <end position="144"/>
    </location>
</feature>
<evidence type="ECO:0000256" key="2">
    <source>
        <dbReference type="ARBA" id="ARBA00010897"/>
    </source>
</evidence>
<dbReference type="PANTHER" id="PTHR11098:SF1">
    <property type="entry name" value="NICOTINATE PHOSPHORIBOSYLTRANSFERASE"/>
    <property type="match status" value="1"/>
</dbReference>
<reference evidence="12 13" key="1">
    <citation type="submission" date="2024-05" db="EMBL/GenBank/DDBJ databases">
        <title>A draft genome resource for the thread blight pathogen Marasmius tenuissimus strain MS-2.</title>
        <authorList>
            <person name="Yulfo-Soto G.E."/>
            <person name="Baruah I.K."/>
            <person name="Amoako-Attah I."/>
            <person name="Bukari Y."/>
            <person name="Meinhardt L.W."/>
            <person name="Bailey B.A."/>
            <person name="Cohen S.P."/>
        </authorList>
    </citation>
    <scope>NUCLEOTIDE SEQUENCE [LARGE SCALE GENOMIC DNA]</scope>
    <source>
        <strain evidence="12 13">MS-2</strain>
    </source>
</reference>
<dbReference type="SUPFAM" id="SSF57667">
    <property type="entry name" value="beta-beta-alpha zinc fingers"/>
    <property type="match status" value="1"/>
</dbReference>
<dbReference type="GO" id="GO:0016757">
    <property type="term" value="F:glycosyltransferase activity"/>
    <property type="evidence" value="ECO:0007669"/>
    <property type="project" value="UniProtKB-KW"/>
</dbReference>
<feature type="region of interest" description="Disordered" evidence="9">
    <location>
        <begin position="494"/>
        <end position="617"/>
    </location>
</feature>
<keyword evidence="5 8" id="KW-0436">Ligase</keyword>